<accession>A0A167W989</accession>
<dbReference type="Proteomes" id="UP000076874">
    <property type="component" value="Unassembled WGS sequence"/>
</dbReference>
<organism evidence="2 3">
    <name type="scientific">Niveomyces insectorum RCEF 264</name>
    <dbReference type="NCBI Taxonomy" id="1081102"/>
    <lineage>
        <taxon>Eukaryota</taxon>
        <taxon>Fungi</taxon>
        <taxon>Dikarya</taxon>
        <taxon>Ascomycota</taxon>
        <taxon>Pezizomycotina</taxon>
        <taxon>Sordariomycetes</taxon>
        <taxon>Hypocreomycetidae</taxon>
        <taxon>Hypocreales</taxon>
        <taxon>Cordycipitaceae</taxon>
        <taxon>Niveomyces</taxon>
    </lineage>
</organism>
<protein>
    <submittedName>
        <fullName evidence="2">Uncharacterized protein</fullName>
    </submittedName>
</protein>
<name>A0A167W989_9HYPO</name>
<gene>
    <name evidence="2" type="ORF">SPI_03657</name>
</gene>
<feature type="region of interest" description="Disordered" evidence="1">
    <location>
        <begin position="1"/>
        <end position="26"/>
    </location>
</feature>
<sequence>MTSFMPTYTAGATSLPGSSPAPWTAQNRRASVKSLDENDRFTAYCQGAVAKIRLSYIRLLARDKLDNSHEVLRRRRSKVTPLHQFGKPAQFTKRTITRTVSFTN</sequence>
<keyword evidence="3" id="KW-1185">Reference proteome</keyword>
<evidence type="ECO:0000313" key="3">
    <source>
        <dbReference type="Proteomes" id="UP000076874"/>
    </source>
</evidence>
<evidence type="ECO:0000313" key="2">
    <source>
        <dbReference type="EMBL" id="OAA63494.1"/>
    </source>
</evidence>
<reference evidence="2 3" key="1">
    <citation type="journal article" date="2016" name="Genome Biol. Evol.">
        <title>Divergent and convergent evolution of fungal pathogenicity.</title>
        <authorList>
            <person name="Shang Y."/>
            <person name="Xiao G."/>
            <person name="Zheng P."/>
            <person name="Cen K."/>
            <person name="Zhan S."/>
            <person name="Wang C."/>
        </authorList>
    </citation>
    <scope>NUCLEOTIDE SEQUENCE [LARGE SCALE GENOMIC DNA]</scope>
    <source>
        <strain evidence="2 3">RCEF 264</strain>
    </source>
</reference>
<dbReference type="EMBL" id="AZHD01000005">
    <property type="protein sequence ID" value="OAA63494.1"/>
    <property type="molecule type" value="Genomic_DNA"/>
</dbReference>
<feature type="compositionally biased region" description="Polar residues" evidence="1">
    <location>
        <begin position="1"/>
        <end position="17"/>
    </location>
</feature>
<evidence type="ECO:0000256" key="1">
    <source>
        <dbReference type="SAM" id="MobiDB-lite"/>
    </source>
</evidence>
<dbReference type="OrthoDB" id="5234591at2759"/>
<dbReference type="AlphaFoldDB" id="A0A167W989"/>
<proteinExistence type="predicted"/>
<comment type="caution">
    <text evidence="2">The sequence shown here is derived from an EMBL/GenBank/DDBJ whole genome shotgun (WGS) entry which is preliminary data.</text>
</comment>